<comment type="caution">
    <text evidence="1">The sequence shown here is derived from an EMBL/GenBank/DDBJ whole genome shotgun (WGS) entry which is preliminary data.</text>
</comment>
<dbReference type="AlphaFoldDB" id="A0AB34IWG0"/>
<accession>A0AB34IWG0</accession>
<dbReference type="Proteomes" id="UP001515480">
    <property type="component" value="Unassembled WGS sequence"/>
</dbReference>
<sequence length="664" mass="71982">MLNWTATLPWLHSSVETVVASLGSAPDPLVVVTTVSDRLASSVVFTNFLYTLSLHGFTAVVALDVPPLLPSEAEVAVWLRRELTLRDALARLPPHAVVLLTDGTDVLSLDGPSAVKQSFAELGHAVVFAAEALCDTPSCRGSRTHREQMRRKAPCRGCPLFLNAGGACGRAGALAALLTRVIERMRASGLDDQAEIVAEWLDPRPLLPSVSHPSRDGVTIDYDGRIFGVVPPSHSIFQRHWTFNTSTAGTRLVSLHSGRAPSMVHLAGMRWLTYHDGSAAAEINPCQAFLASVYNTLSPPAGLPQVPSRLHFSRLGMARERLRRALWAVSAARDASDVVSPCSPPTRSVGARAPFLEQGMYLKGTYIAERWGVEPTDNRVASETGNGVFDSLVSPSGAQEMTVNLEGQLCVLNRADMHTTCWPVRASNSSDVAPTFLAFGRRGYLCVYRGSGPFDNRAKVWCQTLHRCQGRMCRLQLGDDGVLKALLGDLHVWSLAFSYEAPQYKVITAPERLPERNGAGIPIRQGLESGWALQQGLVLLASDGHHCAFISQEGRLCNARWNISNGGCTVAAECHPRVLSLSAKKRSLLRAPVYSLLLDSFDGQLRMTMEDASTTKVERYELWSIALEPCALASCALMPTSGGDITVSRRAPDNLIALGYSPFL</sequence>
<protein>
    <submittedName>
        <fullName evidence="1">Uncharacterized protein</fullName>
    </submittedName>
</protein>
<dbReference type="EMBL" id="JBGBPQ010000016">
    <property type="protein sequence ID" value="KAL1508247.1"/>
    <property type="molecule type" value="Genomic_DNA"/>
</dbReference>
<evidence type="ECO:0000313" key="2">
    <source>
        <dbReference type="Proteomes" id="UP001515480"/>
    </source>
</evidence>
<evidence type="ECO:0000313" key="1">
    <source>
        <dbReference type="EMBL" id="KAL1508247.1"/>
    </source>
</evidence>
<name>A0AB34IWG0_PRYPA</name>
<keyword evidence="2" id="KW-1185">Reference proteome</keyword>
<gene>
    <name evidence="1" type="ORF">AB1Y20_004364</name>
</gene>
<reference evidence="1 2" key="1">
    <citation type="journal article" date="2024" name="Science">
        <title>Giant polyketide synthase enzymes in the biosynthesis of giant marine polyether toxins.</title>
        <authorList>
            <person name="Fallon T.R."/>
            <person name="Shende V.V."/>
            <person name="Wierzbicki I.H."/>
            <person name="Pendleton A.L."/>
            <person name="Watervoot N.F."/>
            <person name="Auber R.P."/>
            <person name="Gonzalez D.J."/>
            <person name="Wisecaver J.H."/>
            <person name="Moore B.S."/>
        </authorList>
    </citation>
    <scope>NUCLEOTIDE SEQUENCE [LARGE SCALE GENOMIC DNA]</scope>
    <source>
        <strain evidence="1 2">12B1</strain>
    </source>
</reference>
<proteinExistence type="predicted"/>
<organism evidence="1 2">
    <name type="scientific">Prymnesium parvum</name>
    <name type="common">Toxic golden alga</name>
    <dbReference type="NCBI Taxonomy" id="97485"/>
    <lineage>
        <taxon>Eukaryota</taxon>
        <taxon>Haptista</taxon>
        <taxon>Haptophyta</taxon>
        <taxon>Prymnesiophyceae</taxon>
        <taxon>Prymnesiales</taxon>
        <taxon>Prymnesiaceae</taxon>
        <taxon>Prymnesium</taxon>
    </lineage>
</organism>